<dbReference type="EMBL" id="UOEM01000053">
    <property type="protein sequence ID" value="VAW12809.1"/>
    <property type="molecule type" value="Genomic_DNA"/>
</dbReference>
<dbReference type="InterPro" id="IPR018485">
    <property type="entry name" value="FGGY_C"/>
</dbReference>
<keyword evidence="6" id="KW-0119">Carbohydrate metabolism</keyword>
<dbReference type="GO" id="GO:0005524">
    <property type="term" value="F:ATP binding"/>
    <property type="evidence" value="ECO:0007669"/>
    <property type="project" value="UniProtKB-KW"/>
</dbReference>
<dbReference type="InterPro" id="IPR006000">
    <property type="entry name" value="Xylulokinase"/>
</dbReference>
<evidence type="ECO:0000256" key="5">
    <source>
        <dbReference type="ARBA" id="ARBA00022840"/>
    </source>
</evidence>
<dbReference type="PIRSF" id="PIRSF000538">
    <property type="entry name" value="GlpK"/>
    <property type="match status" value="1"/>
</dbReference>
<dbReference type="SUPFAM" id="SSF53067">
    <property type="entry name" value="Actin-like ATPase domain"/>
    <property type="match status" value="2"/>
</dbReference>
<evidence type="ECO:0000313" key="9">
    <source>
        <dbReference type="EMBL" id="VAW12809.1"/>
    </source>
</evidence>
<dbReference type="EC" id="2.7.1.17" evidence="9"/>
<dbReference type="HAMAP" id="MF_02220">
    <property type="entry name" value="XylB"/>
    <property type="match status" value="1"/>
</dbReference>
<keyword evidence="4 9" id="KW-0418">Kinase</keyword>
<proteinExistence type="inferred from homology"/>
<dbReference type="InterPro" id="IPR018484">
    <property type="entry name" value="FGGY_N"/>
</dbReference>
<dbReference type="GO" id="GO:0005997">
    <property type="term" value="P:xylulose metabolic process"/>
    <property type="evidence" value="ECO:0007669"/>
    <property type="project" value="InterPro"/>
</dbReference>
<gene>
    <name evidence="9" type="ORF">MNBD_ALPHA09-2280</name>
</gene>
<protein>
    <submittedName>
        <fullName evidence="9">Xylulose kinase</fullName>
        <ecNumber evidence="9">2.7.1.17</ecNumber>
    </submittedName>
</protein>
<accession>A0A3B0TKW3</accession>
<dbReference type="InterPro" id="IPR050406">
    <property type="entry name" value="FGGY_Carb_Kinase"/>
</dbReference>
<sequence length="482" mass="49817">MYLGIDLGTSSVKALLMDGDHGIVASATADLEVSRPHSGWSEQDPADWISATGTALDALKAKADLSPVAGIGLSGQQHGATLLDAADRPLRPCILWNDARAGAEAAELDGNPKVRALTGNVILAGYTSPKLRWVQAHEPEIFAQTARILLPKDYLRLWLTGEYVSDMSDASGMGWLEIARRDWSEDLLAISDLGLEHMPALVEGTEVSGQLKRGLASRWGISGTPVVAGGGGDNAASAAGVGVVRPNTAFVSLGTSGVFFVSNDRFRPNAESAVHAFCHALPGLWHQMGVILSAAAALEWLCGITGKSAAGLTGALGDTLKAPSPVKFLPYLAGERTPHKDASLRGAFAGLDLATSVDDLTQAVLEGVAFAFVDSRDALAAAGTELTSTLAVGGGSRSEYWLKVIATALDMPIHVPAAGDIGAAFGAARLGLIAAEGADPLTVLTQPEIEATVEPDAKLADAFAEAIGPWRALTPAIKGAIS</sequence>
<feature type="domain" description="Carbohydrate kinase FGGY C-terminal" evidence="8">
    <location>
        <begin position="250"/>
        <end position="435"/>
    </location>
</feature>
<keyword evidence="1" id="KW-0859">Xylose metabolism</keyword>
<organism evidence="9">
    <name type="scientific">hydrothermal vent metagenome</name>
    <dbReference type="NCBI Taxonomy" id="652676"/>
    <lineage>
        <taxon>unclassified sequences</taxon>
        <taxon>metagenomes</taxon>
        <taxon>ecological metagenomes</taxon>
    </lineage>
</organism>
<evidence type="ECO:0000259" key="8">
    <source>
        <dbReference type="Pfam" id="PF02782"/>
    </source>
</evidence>
<keyword evidence="3" id="KW-0547">Nucleotide-binding</keyword>
<dbReference type="CDD" id="cd07808">
    <property type="entry name" value="ASKHA_NBD_FGGY_EcXK-like"/>
    <property type="match status" value="1"/>
</dbReference>
<dbReference type="Gene3D" id="3.30.420.40">
    <property type="match status" value="2"/>
</dbReference>
<feature type="domain" description="Carbohydrate kinase FGGY N-terminal" evidence="7">
    <location>
        <begin position="1"/>
        <end position="240"/>
    </location>
</feature>
<dbReference type="InterPro" id="IPR043129">
    <property type="entry name" value="ATPase_NBD"/>
</dbReference>
<keyword evidence="2 9" id="KW-0808">Transferase</keyword>
<dbReference type="NCBIfam" id="TIGR01312">
    <property type="entry name" value="XylB"/>
    <property type="match status" value="1"/>
</dbReference>
<dbReference type="PANTHER" id="PTHR43095">
    <property type="entry name" value="SUGAR KINASE"/>
    <property type="match status" value="1"/>
</dbReference>
<dbReference type="Pfam" id="PF02782">
    <property type="entry name" value="FGGY_C"/>
    <property type="match status" value="1"/>
</dbReference>
<name>A0A3B0TKW3_9ZZZZ</name>
<evidence type="ECO:0000259" key="7">
    <source>
        <dbReference type="Pfam" id="PF00370"/>
    </source>
</evidence>
<keyword evidence="5" id="KW-0067">ATP-binding</keyword>
<dbReference type="PROSITE" id="PS00445">
    <property type="entry name" value="FGGY_KINASES_2"/>
    <property type="match status" value="1"/>
</dbReference>
<dbReference type="GO" id="GO:0042732">
    <property type="term" value="P:D-xylose metabolic process"/>
    <property type="evidence" value="ECO:0007669"/>
    <property type="project" value="UniProtKB-KW"/>
</dbReference>
<evidence type="ECO:0000256" key="3">
    <source>
        <dbReference type="ARBA" id="ARBA00022741"/>
    </source>
</evidence>
<dbReference type="Pfam" id="PF00370">
    <property type="entry name" value="FGGY_N"/>
    <property type="match status" value="1"/>
</dbReference>
<dbReference type="GO" id="GO:0004856">
    <property type="term" value="F:D-xylulokinase activity"/>
    <property type="evidence" value="ECO:0007669"/>
    <property type="project" value="UniProtKB-EC"/>
</dbReference>
<evidence type="ECO:0000256" key="4">
    <source>
        <dbReference type="ARBA" id="ARBA00022777"/>
    </source>
</evidence>
<reference evidence="9" key="1">
    <citation type="submission" date="2018-06" db="EMBL/GenBank/DDBJ databases">
        <authorList>
            <person name="Zhirakovskaya E."/>
        </authorList>
    </citation>
    <scope>NUCLEOTIDE SEQUENCE</scope>
</reference>
<dbReference type="AlphaFoldDB" id="A0A3B0TKW3"/>
<dbReference type="InterPro" id="IPR018483">
    <property type="entry name" value="Carb_kinase_FGGY_CS"/>
</dbReference>
<evidence type="ECO:0000256" key="1">
    <source>
        <dbReference type="ARBA" id="ARBA00022629"/>
    </source>
</evidence>
<dbReference type="InterPro" id="IPR000577">
    <property type="entry name" value="Carb_kinase_FGGY"/>
</dbReference>
<evidence type="ECO:0000256" key="6">
    <source>
        <dbReference type="ARBA" id="ARBA00023277"/>
    </source>
</evidence>
<evidence type="ECO:0000256" key="2">
    <source>
        <dbReference type="ARBA" id="ARBA00022679"/>
    </source>
</evidence>
<dbReference type="PANTHER" id="PTHR43095:SF6">
    <property type="entry name" value="XYLULOSE KINASE"/>
    <property type="match status" value="1"/>
</dbReference>